<dbReference type="CDD" id="cd18084">
    <property type="entry name" value="RsmE-like"/>
    <property type="match status" value="1"/>
</dbReference>
<dbReference type="InterPro" id="IPR006700">
    <property type="entry name" value="RsmE"/>
</dbReference>
<dbReference type="Gene3D" id="2.40.240.20">
    <property type="entry name" value="Hypothetical PUA domain-like, domain 1"/>
    <property type="match status" value="1"/>
</dbReference>
<comment type="subcellular location">
    <subcellularLocation>
        <location evidence="1">Cytoplasm</location>
    </subcellularLocation>
</comment>
<dbReference type="Pfam" id="PF04452">
    <property type="entry name" value="Methyltrans_RNA"/>
    <property type="match status" value="1"/>
</dbReference>
<evidence type="ECO:0000256" key="9">
    <source>
        <dbReference type="ARBA" id="ARBA00025699"/>
    </source>
</evidence>
<organism evidence="13">
    <name type="scientific">marine metagenome</name>
    <dbReference type="NCBI Taxonomy" id="408172"/>
    <lineage>
        <taxon>unclassified sequences</taxon>
        <taxon>metagenomes</taxon>
        <taxon>ecological metagenomes</taxon>
    </lineage>
</organism>
<dbReference type="SUPFAM" id="SSF75217">
    <property type="entry name" value="alpha/beta knot"/>
    <property type="match status" value="1"/>
</dbReference>
<dbReference type="NCBIfam" id="TIGR00046">
    <property type="entry name" value="RsmE family RNA methyltransferase"/>
    <property type="match status" value="1"/>
</dbReference>
<dbReference type="GO" id="GO:0005737">
    <property type="term" value="C:cytoplasm"/>
    <property type="evidence" value="ECO:0007669"/>
    <property type="project" value="UniProtKB-SubCell"/>
</dbReference>
<evidence type="ECO:0000256" key="6">
    <source>
        <dbReference type="ARBA" id="ARBA00022603"/>
    </source>
</evidence>
<evidence type="ECO:0000256" key="3">
    <source>
        <dbReference type="ARBA" id="ARBA00012328"/>
    </source>
</evidence>
<dbReference type="GO" id="GO:0070475">
    <property type="term" value="P:rRNA base methylation"/>
    <property type="evidence" value="ECO:0007669"/>
    <property type="project" value="TreeGrafter"/>
</dbReference>
<dbReference type="PANTHER" id="PTHR30027:SF3">
    <property type="entry name" value="16S RRNA (URACIL(1498)-N(3))-METHYLTRANSFERASE"/>
    <property type="match status" value="1"/>
</dbReference>
<sequence>MSNVRLFFSESLSLNLSSKLNKSQSHYLTKVMRVKVGKPFSLFNQSGEWEAKINEISKGIVEFKVLKKLREKDNEKDIWLAFTPIKSNFFSFMIQKATELGVTKFLPIITDRTIVRKINYERIEKIIIEASEQSNRIKVPKVEKVQNLNSFLEKNNNKINIIFGDLNTENQNLDPKIKKEDKPICIVIGPEGDFTESEREKILNFKSVQSLKINNNILRTETAAISALSIVNYFLNL</sequence>
<comment type="function">
    <text evidence="9">Specifically methylates the N3 position of the uracil ring of uridine 1498 (m3U1498) in 16S rRNA. Acts on the fully assembled 30S ribosomal subunit.</text>
</comment>
<feature type="domain" description="Ribosomal RNA small subunit methyltransferase E PUA-like" evidence="12">
    <location>
        <begin position="20"/>
        <end position="66"/>
    </location>
</feature>
<dbReference type="EMBL" id="UINC01016476">
    <property type="protein sequence ID" value="SVA68573.1"/>
    <property type="molecule type" value="Genomic_DNA"/>
</dbReference>
<keyword evidence="4" id="KW-0963">Cytoplasm</keyword>
<evidence type="ECO:0000256" key="8">
    <source>
        <dbReference type="ARBA" id="ARBA00022691"/>
    </source>
</evidence>
<name>A0A381XWI1_9ZZZZ</name>
<comment type="similarity">
    <text evidence="2">Belongs to the RNA methyltransferase RsmE family.</text>
</comment>
<evidence type="ECO:0000256" key="1">
    <source>
        <dbReference type="ARBA" id="ARBA00004496"/>
    </source>
</evidence>
<dbReference type="AlphaFoldDB" id="A0A381XWI1"/>
<evidence type="ECO:0000256" key="4">
    <source>
        <dbReference type="ARBA" id="ARBA00022490"/>
    </source>
</evidence>
<dbReference type="SUPFAM" id="SSF88697">
    <property type="entry name" value="PUA domain-like"/>
    <property type="match status" value="1"/>
</dbReference>
<evidence type="ECO:0000256" key="2">
    <source>
        <dbReference type="ARBA" id="ARBA00005528"/>
    </source>
</evidence>
<protein>
    <recommendedName>
        <fullName evidence="3">16S rRNA (uracil(1498)-N(3))-methyltransferase</fullName>
        <ecNumber evidence="3">2.1.1.193</ecNumber>
    </recommendedName>
</protein>
<keyword evidence="7" id="KW-0808">Transferase</keyword>
<dbReference type="GO" id="GO:0070042">
    <property type="term" value="F:rRNA (uridine-N3-)-methyltransferase activity"/>
    <property type="evidence" value="ECO:0007669"/>
    <property type="project" value="TreeGrafter"/>
</dbReference>
<accession>A0A381XWI1</accession>
<evidence type="ECO:0000256" key="5">
    <source>
        <dbReference type="ARBA" id="ARBA00022552"/>
    </source>
</evidence>
<evidence type="ECO:0000259" key="11">
    <source>
        <dbReference type="Pfam" id="PF04452"/>
    </source>
</evidence>
<dbReference type="InterPro" id="IPR046886">
    <property type="entry name" value="RsmE_MTase_dom"/>
</dbReference>
<keyword evidence="8" id="KW-0949">S-adenosyl-L-methionine</keyword>
<keyword evidence="5" id="KW-0698">rRNA processing</keyword>
<dbReference type="PIRSF" id="PIRSF015601">
    <property type="entry name" value="MTase_slr0722"/>
    <property type="match status" value="1"/>
</dbReference>
<dbReference type="EC" id="2.1.1.193" evidence="3"/>
<dbReference type="InterPro" id="IPR046887">
    <property type="entry name" value="RsmE_PUA-like"/>
</dbReference>
<gene>
    <name evidence="13" type="ORF">METZ01_LOCUS121427</name>
</gene>
<dbReference type="InterPro" id="IPR015947">
    <property type="entry name" value="PUA-like_sf"/>
</dbReference>
<evidence type="ECO:0000256" key="10">
    <source>
        <dbReference type="ARBA" id="ARBA00047944"/>
    </source>
</evidence>
<dbReference type="PANTHER" id="PTHR30027">
    <property type="entry name" value="RIBOSOMAL RNA SMALL SUBUNIT METHYLTRANSFERASE E"/>
    <property type="match status" value="1"/>
</dbReference>
<proteinExistence type="inferred from homology"/>
<dbReference type="Gene3D" id="3.40.1280.10">
    <property type="match status" value="1"/>
</dbReference>
<keyword evidence="6" id="KW-0489">Methyltransferase</keyword>
<evidence type="ECO:0000259" key="12">
    <source>
        <dbReference type="Pfam" id="PF20260"/>
    </source>
</evidence>
<dbReference type="InterPro" id="IPR029026">
    <property type="entry name" value="tRNA_m1G_MTases_N"/>
</dbReference>
<feature type="domain" description="Ribosomal RNA small subunit methyltransferase E methyltransferase" evidence="11">
    <location>
        <begin position="74"/>
        <end position="231"/>
    </location>
</feature>
<dbReference type="InterPro" id="IPR029028">
    <property type="entry name" value="Alpha/beta_knot_MTases"/>
</dbReference>
<evidence type="ECO:0000313" key="13">
    <source>
        <dbReference type="EMBL" id="SVA68573.1"/>
    </source>
</evidence>
<evidence type="ECO:0000256" key="7">
    <source>
        <dbReference type="ARBA" id="ARBA00022679"/>
    </source>
</evidence>
<dbReference type="Pfam" id="PF20260">
    <property type="entry name" value="PUA_4"/>
    <property type="match status" value="1"/>
</dbReference>
<comment type="catalytic activity">
    <reaction evidence="10">
        <text>uridine(1498) in 16S rRNA + S-adenosyl-L-methionine = N(3)-methyluridine(1498) in 16S rRNA + S-adenosyl-L-homocysteine + H(+)</text>
        <dbReference type="Rhea" id="RHEA:42920"/>
        <dbReference type="Rhea" id="RHEA-COMP:10283"/>
        <dbReference type="Rhea" id="RHEA-COMP:10284"/>
        <dbReference type="ChEBI" id="CHEBI:15378"/>
        <dbReference type="ChEBI" id="CHEBI:57856"/>
        <dbReference type="ChEBI" id="CHEBI:59789"/>
        <dbReference type="ChEBI" id="CHEBI:65315"/>
        <dbReference type="ChEBI" id="CHEBI:74502"/>
        <dbReference type="EC" id="2.1.1.193"/>
    </reaction>
</comment>
<reference evidence="13" key="1">
    <citation type="submission" date="2018-05" db="EMBL/GenBank/DDBJ databases">
        <authorList>
            <person name="Lanie J.A."/>
            <person name="Ng W.-L."/>
            <person name="Kazmierczak K.M."/>
            <person name="Andrzejewski T.M."/>
            <person name="Davidsen T.M."/>
            <person name="Wayne K.J."/>
            <person name="Tettelin H."/>
            <person name="Glass J.I."/>
            <person name="Rusch D."/>
            <person name="Podicherti R."/>
            <person name="Tsui H.-C.T."/>
            <person name="Winkler M.E."/>
        </authorList>
    </citation>
    <scope>NUCLEOTIDE SEQUENCE</scope>
</reference>